<evidence type="ECO:0000256" key="4">
    <source>
        <dbReference type="ARBA" id="ARBA00023239"/>
    </source>
</evidence>
<comment type="pathway">
    <text evidence="1">Carbohydrate acid metabolism.</text>
</comment>
<dbReference type="InterPro" id="IPR005493">
    <property type="entry name" value="RraA/RraA-like"/>
</dbReference>
<sequence length="549" mass="58437">MSSTTMFRSVASILATRVMASSASAAAPTAAYSNMALRAFATGPAAASAGAISDDLLAKLKTLSTQSLIDGLWVMGWPDSFIEGARPLAPGQKMAGRAVTCRFVMHRPDIQQDKPGGENSPEYEAFEMAGPNEAIVMSSGGPWESVGGDIKFLRLAQKGCAGLVTDGSVRDTDALINYGFPVYSYSTTPKQGPNAHWPWECNSIINCGGVVVRPGDAVVGDQDGVVVVPAAVAQQVYDIAHSRETVEEIVKEELEKNPGPPGRYYPFVSGKIKKDSPLCKLLASKGLDSSKYYSTSTSSRFGGSSSVTTGIRGGAFGARRNFSSSAAGDRHMRTKADMDEVCKFITDWRATAVLRTPTEAAASKAMDAAIDAGFKVCEFTLTTPGCLDRVAEYTKKEGIMVGCGTVMCIEDAEKAMDAGARFIVMPCLVEEVVSWCAERNITCIPGCGTPSELYRAYRLGAPIQKVFPGVANGPMWIKAVSAALPMLRINPTSGVEIDTAVDYLKCGANSLGFVAPLFDPVEIKNEEWDKINARAVKIIKNITDAGFMP</sequence>
<evidence type="ECO:0000256" key="1">
    <source>
        <dbReference type="ARBA" id="ARBA00004761"/>
    </source>
</evidence>
<comment type="subunit">
    <text evidence="3">Homotrimer.</text>
</comment>
<evidence type="ECO:0000256" key="7">
    <source>
        <dbReference type="SAM" id="SignalP"/>
    </source>
</evidence>
<dbReference type="Pfam" id="PF01081">
    <property type="entry name" value="Aldolase"/>
    <property type="match status" value="1"/>
</dbReference>
<evidence type="ECO:0000256" key="2">
    <source>
        <dbReference type="ARBA" id="ARBA00006906"/>
    </source>
</evidence>
<keyword evidence="6" id="KW-0460">Magnesium</keyword>
<feature type="binding site" evidence="6">
    <location>
        <position position="171"/>
    </location>
    <ligand>
        <name>Mg(2+)</name>
        <dbReference type="ChEBI" id="CHEBI:18420"/>
    </ligand>
</feature>
<evidence type="ECO:0000256" key="6">
    <source>
        <dbReference type="PIRSR" id="PIRSR605493-1"/>
    </source>
</evidence>
<protein>
    <submittedName>
        <fullName evidence="8">Uncharacterized protein</fullName>
    </submittedName>
</protein>
<reference evidence="8" key="1">
    <citation type="submission" date="2021-01" db="EMBL/GenBank/DDBJ databases">
        <authorList>
            <person name="Corre E."/>
            <person name="Pelletier E."/>
            <person name="Niang G."/>
            <person name="Scheremetjew M."/>
            <person name="Finn R."/>
            <person name="Kale V."/>
            <person name="Holt S."/>
            <person name="Cochrane G."/>
            <person name="Meng A."/>
            <person name="Brown T."/>
            <person name="Cohen L."/>
        </authorList>
    </citation>
    <scope>NUCLEOTIDE SEQUENCE</scope>
    <source>
        <strain evidence="8">RCC733</strain>
    </source>
</reference>
<dbReference type="AlphaFoldDB" id="A0A7S2B9T7"/>
<dbReference type="SUPFAM" id="SSF51569">
    <property type="entry name" value="Aldolase"/>
    <property type="match status" value="1"/>
</dbReference>
<comment type="similarity">
    <text evidence="2">Belongs to the KHG/KDPG aldolase family.</text>
</comment>
<dbReference type="InterPro" id="IPR036704">
    <property type="entry name" value="RraA/RraA-like_sf"/>
</dbReference>
<feature type="binding site" evidence="6">
    <location>
        <position position="170"/>
    </location>
    <ligand>
        <name>substrate</name>
    </ligand>
</feature>
<dbReference type="Gene3D" id="3.50.30.40">
    <property type="entry name" value="Ribonuclease E inhibitor RraA/RraA-like"/>
    <property type="match status" value="1"/>
</dbReference>
<name>A0A7S2B9T7_9CHLO</name>
<feature type="signal peptide" evidence="7">
    <location>
        <begin position="1"/>
        <end position="20"/>
    </location>
</feature>
<evidence type="ECO:0000256" key="5">
    <source>
        <dbReference type="ARBA" id="ARBA00023277"/>
    </source>
</evidence>
<dbReference type="GO" id="GO:0046872">
    <property type="term" value="F:metal ion binding"/>
    <property type="evidence" value="ECO:0007669"/>
    <property type="project" value="UniProtKB-KW"/>
</dbReference>
<dbReference type="SUPFAM" id="SSF89562">
    <property type="entry name" value="RraA-like"/>
    <property type="match status" value="1"/>
</dbReference>
<feature type="chain" id="PRO_5031486990" evidence="7">
    <location>
        <begin position="21"/>
        <end position="549"/>
    </location>
</feature>
<dbReference type="InterPro" id="IPR000887">
    <property type="entry name" value="Aldlse_KDPG_KHG"/>
</dbReference>
<accession>A0A7S2B9T7</accession>
<keyword evidence="4" id="KW-0456">Lyase</keyword>
<dbReference type="PANTHER" id="PTHR30246">
    <property type="entry name" value="2-KETO-3-DEOXY-6-PHOSPHOGLUCONATE ALDOLASE"/>
    <property type="match status" value="1"/>
</dbReference>
<gene>
    <name evidence="8" type="ORF">PPRO1471_LOCUS7532</name>
</gene>
<evidence type="ECO:0000313" key="8">
    <source>
        <dbReference type="EMBL" id="CAD9390529.1"/>
    </source>
</evidence>
<dbReference type="CDD" id="cd00452">
    <property type="entry name" value="KDPG_aldolase"/>
    <property type="match status" value="1"/>
</dbReference>
<comment type="cofactor">
    <cofactor evidence="6">
        <name>Mg(2+)</name>
        <dbReference type="ChEBI" id="CHEBI:18420"/>
    </cofactor>
</comment>
<dbReference type="Pfam" id="PF03737">
    <property type="entry name" value="RraA-like"/>
    <property type="match status" value="1"/>
</dbReference>
<organism evidence="8">
    <name type="scientific">Pycnococcus provasolii</name>
    <dbReference type="NCBI Taxonomy" id="41880"/>
    <lineage>
        <taxon>Eukaryota</taxon>
        <taxon>Viridiplantae</taxon>
        <taxon>Chlorophyta</taxon>
        <taxon>Pseudoscourfieldiophyceae</taxon>
        <taxon>Pseudoscourfieldiales</taxon>
        <taxon>Pycnococcaceae</taxon>
        <taxon>Pycnococcus</taxon>
    </lineage>
</organism>
<keyword evidence="5" id="KW-0119">Carbohydrate metabolism</keyword>
<keyword evidence="7" id="KW-0732">Signal</keyword>
<evidence type="ECO:0000256" key="3">
    <source>
        <dbReference type="ARBA" id="ARBA00011233"/>
    </source>
</evidence>
<dbReference type="InterPro" id="IPR013785">
    <property type="entry name" value="Aldolase_TIM"/>
</dbReference>
<dbReference type="PANTHER" id="PTHR30246:SF1">
    <property type="entry name" value="2-DEHYDRO-3-DEOXY-6-PHOSPHOGALACTONATE ALDOLASE-RELATED"/>
    <property type="match status" value="1"/>
</dbReference>
<dbReference type="EMBL" id="HBGR01011348">
    <property type="protein sequence ID" value="CAD9390529.1"/>
    <property type="molecule type" value="Transcribed_RNA"/>
</dbReference>
<dbReference type="Gene3D" id="3.20.20.70">
    <property type="entry name" value="Aldolase class I"/>
    <property type="match status" value="1"/>
</dbReference>
<dbReference type="CDD" id="cd16841">
    <property type="entry name" value="RraA_family"/>
    <property type="match status" value="1"/>
</dbReference>
<keyword evidence="6" id="KW-0479">Metal-binding</keyword>
<dbReference type="GO" id="GO:0016829">
    <property type="term" value="F:lyase activity"/>
    <property type="evidence" value="ECO:0007669"/>
    <property type="project" value="UniProtKB-KW"/>
</dbReference>
<proteinExistence type="inferred from homology"/>